<accession>A0A0F9RFQ2</accession>
<name>A0A0F9RFQ2_9ZZZZ</name>
<reference evidence="2" key="1">
    <citation type="journal article" date="2015" name="Nature">
        <title>Complex archaea that bridge the gap between prokaryotes and eukaryotes.</title>
        <authorList>
            <person name="Spang A."/>
            <person name="Saw J.H."/>
            <person name="Jorgensen S.L."/>
            <person name="Zaremba-Niedzwiedzka K."/>
            <person name="Martijn J."/>
            <person name="Lind A.E."/>
            <person name="van Eijk R."/>
            <person name="Schleper C."/>
            <person name="Guy L."/>
            <person name="Ettema T.J."/>
        </authorList>
    </citation>
    <scope>NUCLEOTIDE SEQUENCE</scope>
</reference>
<feature type="domain" description="HNH nuclease" evidence="1">
    <location>
        <begin position="60"/>
        <end position="103"/>
    </location>
</feature>
<dbReference type="AlphaFoldDB" id="A0A0F9RFQ2"/>
<comment type="caution">
    <text evidence="2">The sequence shown here is derived from an EMBL/GenBank/DDBJ whole genome shotgun (WGS) entry which is preliminary data.</text>
</comment>
<gene>
    <name evidence="2" type="ORF">LCGC14_0599590</name>
</gene>
<evidence type="ECO:0000259" key="1">
    <source>
        <dbReference type="Pfam" id="PF13392"/>
    </source>
</evidence>
<proteinExistence type="predicted"/>
<dbReference type="EMBL" id="LAZR01000959">
    <property type="protein sequence ID" value="KKN53704.1"/>
    <property type="molecule type" value="Genomic_DNA"/>
</dbReference>
<dbReference type="Pfam" id="PF13392">
    <property type="entry name" value="HNH_3"/>
    <property type="match status" value="1"/>
</dbReference>
<protein>
    <recommendedName>
        <fullName evidence="1">HNH nuclease domain-containing protein</fullName>
    </recommendedName>
</protein>
<evidence type="ECO:0000313" key="2">
    <source>
        <dbReference type="EMBL" id="KKN53704.1"/>
    </source>
</evidence>
<dbReference type="Gene3D" id="3.90.75.20">
    <property type="match status" value="1"/>
</dbReference>
<dbReference type="InterPro" id="IPR003615">
    <property type="entry name" value="HNH_nuc"/>
</dbReference>
<dbReference type="InterPro" id="IPR044925">
    <property type="entry name" value="His-Me_finger_sf"/>
</dbReference>
<dbReference type="SUPFAM" id="SSF54060">
    <property type="entry name" value="His-Me finger endonucleases"/>
    <property type="match status" value="1"/>
</dbReference>
<organism evidence="2">
    <name type="scientific">marine sediment metagenome</name>
    <dbReference type="NCBI Taxonomy" id="412755"/>
    <lineage>
        <taxon>unclassified sequences</taxon>
        <taxon>metagenomes</taxon>
        <taxon>ecological metagenomes</taxon>
    </lineage>
</organism>
<sequence>MDRLYKFHPGHELPEIFCFKTMKRLLLGLKLNKETGCWEWQKCKDDRGYGKMWYNGKSHWVHRLAYALFKGEIPETITVDHSCRVRACCNPYHLELMTVSENSKQRWKTCKQ</sequence>